<keyword evidence="4" id="KW-1185">Reference proteome</keyword>
<dbReference type="PROSITE" id="PS51257">
    <property type="entry name" value="PROKAR_LIPOPROTEIN"/>
    <property type="match status" value="1"/>
</dbReference>
<sequence>MHKKILVLSIAFISSIVLLTGCLFEGEQSLEEMDTPPESVETVNNLDNVGEDVVEGEGSVEGEEDSDSSEPKEVKRELYLLDKNGMVVPQTLTIPTDESKAVAKQTLEYLVKDGPVTNMLPNGFQAVLPVGTEVNSMNLEEDGTLIVDLSEEFTNYTEKEELQILQAMTFTLTQFDTVERVKLRIEGQEQDVMPVNGTPISNGLSRANGINLHVGDVTDLTNSTATTLYYPAQHDGQYYFVPVTVPIESEEADMYESVVKNIINGPGYEMAGLLNVFQEGVELTAEPVYKDGVLSLTFNDAIFNSIENQTISNEVLSSLVLSLTEQPGVEAVQVTVDGTDQVFNENGETFSKPVSRDDVINASGI</sequence>
<evidence type="ECO:0000313" key="4">
    <source>
        <dbReference type="Proteomes" id="UP000581688"/>
    </source>
</evidence>
<feature type="compositionally biased region" description="Acidic residues" evidence="1">
    <location>
        <begin position="49"/>
        <end position="68"/>
    </location>
</feature>
<dbReference type="Pfam" id="PF10646">
    <property type="entry name" value="Germane"/>
    <property type="match status" value="2"/>
</dbReference>
<feature type="domain" description="GerMN" evidence="2">
    <location>
        <begin position="255"/>
        <end position="345"/>
    </location>
</feature>
<organism evidence="3 4">
    <name type="scientific">Salirhabdus euzebyi</name>
    <dbReference type="NCBI Taxonomy" id="394506"/>
    <lineage>
        <taxon>Bacteria</taxon>
        <taxon>Bacillati</taxon>
        <taxon>Bacillota</taxon>
        <taxon>Bacilli</taxon>
        <taxon>Bacillales</taxon>
        <taxon>Bacillaceae</taxon>
        <taxon>Salirhabdus</taxon>
    </lineage>
</organism>
<dbReference type="RefSeq" id="WP_174494422.1">
    <property type="nucleotide sequence ID" value="NZ_CADDWK010000001.1"/>
</dbReference>
<feature type="domain" description="GerMN" evidence="2">
    <location>
        <begin position="103"/>
        <end position="194"/>
    </location>
</feature>
<evidence type="ECO:0000313" key="3">
    <source>
        <dbReference type="EMBL" id="MBB6452026.1"/>
    </source>
</evidence>
<dbReference type="InterPro" id="IPR019606">
    <property type="entry name" value="GerMN"/>
</dbReference>
<dbReference type="EMBL" id="JACHGH010000001">
    <property type="protein sequence ID" value="MBB6452026.1"/>
    <property type="molecule type" value="Genomic_DNA"/>
</dbReference>
<protein>
    <submittedName>
        <fullName evidence="3">Germination protein M</fullName>
    </submittedName>
</protein>
<evidence type="ECO:0000259" key="2">
    <source>
        <dbReference type="SMART" id="SM00909"/>
    </source>
</evidence>
<comment type="caution">
    <text evidence="3">The sequence shown here is derived from an EMBL/GenBank/DDBJ whole genome shotgun (WGS) entry which is preliminary data.</text>
</comment>
<name>A0A841PX86_9BACI</name>
<dbReference type="AlphaFoldDB" id="A0A841PX86"/>
<reference evidence="3 4" key="1">
    <citation type="submission" date="2020-08" db="EMBL/GenBank/DDBJ databases">
        <title>Genomic Encyclopedia of Type Strains, Phase IV (KMG-IV): sequencing the most valuable type-strain genomes for metagenomic binning, comparative biology and taxonomic classification.</title>
        <authorList>
            <person name="Goeker M."/>
        </authorList>
    </citation>
    <scope>NUCLEOTIDE SEQUENCE [LARGE SCALE GENOMIC DNA]</scope>
    <source>
        <strain evidence="3 4">DSM 19612</strain>
    </source>
</reference>
<proteinExistence type="predicted"/>
<dbReference type="Proteomes" id="UP000581688">
    <property type="component" value="Unassembled WGS sequence"/>
</dbReference>
<dbReference type="SMART" id="SM00909">
    <property type="entry name" value="Germane"/>
    <property type="match status" value="2"/>
</dbReference>
<evidence type="ECO:0000256" key="1">
    <source>
        <dbReference type="SAM" id="MobiDB-lite"/>
    </source>
</evidence>
<gene>
    <name evidence="3" type="ORF">HNQ94_000447</name>
</gene>
<accession>A0A841PX86</accession>
<feature type="region of interest" description="Disordered" evidence="1">
    <location>
        <begin position="34"/>
        <end position="73"/>
    </location>
</feature>